<dbReference type="AlphaFoldDB" id="A0A6Y1UJC4"/>
<accession>A0A6Y1UJC4</accession>
<reference evidence="1" key="2">
    <citation type="submission" date="2019-10" db="EMBL/GenBank/DDBJ databases">
        <authorList>
            <consortium name="NCBI Pathogen Detection Project"/>
        </authorList>
    </citation>
    <scope>NUCLEOTIDE SEQUENCE</scope>
    <source>
        <strain evidence="1">Salmonella enterica</strain>
    </source>
</reference>
<reference evidence="1" key="1">
    <citation type="journal article" date="2018" name="Genome Biol.">
        <title>SKESA: strategic k-mer extension for scrupulous assemblies.</title>
        <authorList>
            <person name="Souvorov A."/>
            <person name="Agarwala R."/>
            <person name="Lipman D.J."/>
        </authorList>
    </citation>
    <scope>NUCLEOTIDE SEQUENCE</scope>
    <source>
        <strain evidence="1">Salmonella enterica</strain>
    </source>
</reference>
<protein>
    <submittedName>
        <fullName evidence="1">Uncharacterized protein</fullName>
    </submittedName>
</protein>
<gene>
    <name evidence="1" type="ORF">GBY29_17000</name>
</gene>
<comment type="caution">
    <text evidence="1">The sequence shown here is derived from an EMBL/GenBank/DDBJ whole genome shotgun (WGS) entry which is preliminary data.</text>
</comment>
<evidence type="ECO:0000313" key="1">
    <source>
        <dbReference type="EMBL" id="HAB4051477.1"/>
    </source>
</evidence>
<sequence>MSIQKKMTLLFKAIVDEMYENKEFARRIEDIFGNDTELSPRKKSVRRNKAIIDPIEIYRQSNKQNLEVELSKLDIEQLKDIVAEYGMDSQKLIMKWKQKEKIENKIVEITQSRAEKGTAFLKASDPNISIQDNNLDNENN</sequence>
<organism evidence="1">
    <name type="scientific">Salmonella diarizonae</name>
    <dbReference type="NCBI Taxonomy" id="59204"/>
    <lineage>
        <taxon>Bacteria</taxon>
        <taxon>Pseudomonadati</taxon>
        <taxon>Pseudomonadota</taxon>
        <taxon>Gammaproteobacteria</taxon>
        <taxon>Enterobacterales</taxon>
        <taxon>Enterobacteriaceae</taxon>
        <taxon>Salmonella</taxon>
    </lineage>
</organism>
<dbReference type="EMBL" id="DAAGPR010000047">
    <property type="protein sequence ID" value="HAB4051477.1"/>
    <property type="molecule type" value="Genomic_DNA"/>
</dbReference>
<name>A0A6Y1UJC4_SALDZ</name>
<proteinExistence type="predicted"/>